<evidence type="ECO:0000256" key="1">
    <source>
        <dbReference type="SAM" id="Phobius"/>
    </source>
</evidence>
<evidence type="ECO:0000313" key="3">
    <source>
        <dbReference type="Proteomes" id="UP001079657"/>
    </source>
</evidence>
<accession>A0ABT4CU59</accession>
<keyword evidence="3" id="KW-1185">Reference proteome</keyword>
<protein>
    <recommendedName>
        <fullName evidence="4">Binding-protein-dependent transport permease</fullName>
    </recommendedName>
</protein>
<proteinExistence type="predicted"/>
<name>A0ABT4CU59_9CLOT</name>
<organism evidence="2 3">
    <name type="scientific">Clostridium ganghwense</name>
    <dbReference type="NCBI Taxonomy" id="312089"/>
    <lineage>
        <taxon>Bacteria</taxon>
        <taxon>Bacillati</taxon>
        <taxon>Bacillota</taxon>
        <taxon>Clostridia</taxon>
        <taxon>Eubacteriales</taxon>
        <taxon>Clostridiaceae</taxon>
        <taxon>Clostridium</taxon>
    </lineage>
</organism>
<feature type="transmembrane region" description="Helical" evidence="1">
    <location>
        <begin position="29"/>
        <end position="48"/>
    </location>
</feature>
<evidence type="ECO:0000313" key="2">
    <source>
        <dbReference type="EMBL" id="MCY6372597.1"/>
    </source>
</evidence>
<dbReference type="Proteomes" id="UP001079657">
    <property type="component" value="Unassembled WGS sequence"/>
</dbReference>
<keyword evidence="1" id="KW-1133">Transmembrane helix</keyword>
<dbReference type="RefSeq" id="WP_268051607.1">
    <property type="nucleotide sequence ID" value="NZ_JAPQES010000007.1"/>
</dbReference>
<keyword evidence="1" id="KW-0472">Membrane</keyword>
<keyword evidence="1" id="KW-0812">Transmembrane</keyword>
<evidence type="ECO:0008006" key="4">
    <source>
        <dbReference type="Google" id="ProtNLM"/>
    </source>
</evidence>
<comment type="caution">
    <text evidence="2">The sequence shown here is derived from an EMBL/GenBank/DDBJ whole genome shotgun (WGS) entry which is preliminary data.</text>
</comment>
<feature type="transmembrane region" description="Helical" evidence="1">
    <location>
        <begin position="7"/>
        <end position="23"/>
    </location>
</feature>
<dbReference type="EMBL" id="JAPQES010000007">
    <property type="protein sequence ID" value="MCY6372597.1"/>
    <property type="molecule type" value="Genomic_DNA"/>
</dbReference>
<sequence length="54" mass="5788">MKKSIKALIITFIAGAIGIYLGAAIELEGYLGVILSIATMGYFIISAIEDMHNK</sequence>
<gene>
    <name evidence="2" type="ORF">OXH55_18355</name>
</gene>
<reference evidence="2" key="1">
    <citation type="submission" date="2022-12" db="EMBL/GenBank/DDBJ databases">
        <authorList>
            <person name="Wang J."/>
        </authorList>
    </citation>
    <scope>NUCLEOTIDE SEQUENCE</scope>
    <source>
        <strain evidence="2">HY-42-06</strain>
    </source>
</reference>